<dbReference type="PANTHER" id="PTHR11767">
    <property type="entry name" value="INWARD RECTIFIER POTASSIUM CHANNEL"/>
    <property type="match status" value="1"/>
</dbReference>
<keyword evidence="3" id="KW-0472">Membrane</keyword>
<feature type="compositionally biased region" description="Polar residues" evidence="2">
    <location>
        <begin position="39"/>
        <end position="51"/>
    </location>
</feature>
<dbReference type="GO" id="GO:0034765">
    <property type="term" value="P:regulation of monoatomic ion transmembrane transport"/>
    <property type="evidence" value="ECO:0007669"/>
    <property type="project" value="TreeGrafter"/>
</dbReference>
<evidence type="ECO:0000313" key="4">
    <source>
        <dbReference type="EMBL" id="EJK45383.1"/>
    </source>
</evidence>
<keyword evidence="1 3" id="KW-0812">Transmembrane</keyword>
<dbReference type="GO" id="GO:1990573">
    <property type="term" value="P:potassium ion import across plasma membrane"/>
    <property type="evidence" value="ECO:0007669"/>
    <property type="project" value="TreeGrafter"/>
</dbReference>
<dbReference type="AlphaFoldDB" id="K0R028"/>
<dbReference type="SUPFAM" id="SSF81324">
    <property type="entry name" value="Voltage-gated potassium channels"/>
    <property type="match status" value="1"/>
</dbReference>
<keyword evidence="1" id="KW-0406">Ion transport</keyword>
<comment type="subcellular location">
    <subcellularLocation>
        <location evidence="1">Membrane</location>
        <topology evidence="1">Multi-pass membrane protein</topology>
    </subcellularLocation>
</comment>
<comment type="caution">
    <text evidence="4">The sequence shown here is derived from an EMBL/GenBank/DDBJ whole genome shotgun (WGS) entry which is preliminary data.</text>
</comment>
<dbReference type="PANTHER" id="PTHR11767:SF102">
    <property type="entry name" value="INWARDLY RECTIFYING POTASSIUM CHANNEL 1, ISOFORM F"/>
    <property type="match status" value="1"/>
</dbReference>
<dbReference type="InterPro" id="IPR016449">
    <property type="entry name" value="K_chnl_inward-rec_Kir"/>
</dbReference>
<gene>
    <name evidence="4" type="ORF">THAOC_36002</name>
</gene>
<sequence length="401" mass="45177">MMPTLNNIEAAGRIGIESSDPAQMIDDKPPLSKSVQVSFRLPNNPQMTSSAGRPEPRNRRRLFRDMSYTSRAIKRDGRSSANGSTIRQSFSDRAPRRQDSFRKRRGDRSKAGGLRARFRTFCEERTRLFFRNEQERQPIDQYYISPSDGGTHSIFDAFVRLFTLPFGELIVWVYETSFGNVLVLFLLLYLLIVYLFVILLYFADQIAETACVNNQVGTLDDDSTTSEHFELLFELSWTTLTTVGYGNVGIPDETGCYIVRLACSIEALLGIGYVSACSGLFYVKLLKTLARAHVTFSSTMCIQYGRGLETGIKRYSALTNSALTNSQTSFSSVDSKQKKQQQQPFPVIEFRVVNDRANLPSGVNEIWDAEVGYSSCLTKYSDSDILPLLQYLGARTCPIEL</sequence>
<dbReference type="OrthoDB" id="273257at2759"/>
<evidence type="ECO:0000313" key="5">
    <source>
        <dbReference type="Proteomes" id="UP000266841"/>
    </source>
</evidence>
<feature type="transmembrane region" description="Helical" evidence="3">
    <location>
        <begin position="181"/>
        <end position="203"/>
    </location>
</feature>
<evidence type="ECO:0000256" key="3">
    <source>
        <dbReference type="SAM" id="Phobius"/>
    </source>
</evidence>
<keyword evidence="1" id="KW-0407">Ion channel</keyword>
<feature type="region of interest" description="Disordered" evidence="2">
    <location>
        <begin position="39"/>
        <end position="111"/>
    </location>
</feature>
<organism evidence="4 5">
    <name type="scientific">Thalassiosira oceanica</name>
    <name type="common">Marine diatom</name>
    <dbReference type="NCBI Taxonomy" id="159749"/>
    <lineage>
        <taxon>Eukaryota</taxon>
        <taxon>Sar</taxon>
        <taxon>Stramenopiles</taxon>
        <taxon>Ochrophyta</taxon>
        <taxon>Bacillariophyta</taxon>
        <taxon>Coscinodiscophyceae</taxon>
        <taxon>Thalassiosirophycidae</taxon>
        <taxon>Thalassiosirales</taxon>
        <taxon>Thalassiosiraceae</taxon>
        <taxon>Thalassiosira</taxon>
    </lineage>
</organism>
<dbReference type="GO" id="GO:0005886">
    <property type="term" value="C:plasma membrane"/>
    <property type="evidence" value="ECO:0007669"/>
    <property type="project" value="TreeGrafter"/>
</dbReference>
<keyword evidence="1" id="KW-0851">Voltage-gated channel</keyword>
<protein>
    <submittedName>
        <fullName evidence="4">Uncharacterized protein</fullName>
    </submittedName>
</protein>
<dbReference type="EMBL" id="AGNL01048555">
    <property type="protein sequence ID" value="EJK45383.1"/>
    <property type="molecule type" value="Genomic_DNA"/>
</dbReference>
<dbReference type="Gene3D" id="1.10.287.70">
    <property type="match status" value="1"/>
</dbReference>
<comment type="similarity">
    <text evidence="1">Belongs to the inward rectifier-type potassium channel (TC 1.A.2.1) family.</text>
</comment>
<dbReference type="Proteomes" id="UP000266841">
    <property type="component" value="Unassembled WGS sequence"/>
</dbReference>
<evidence type="ECO:0000256" key="2">
    <source>
        <dbReference type="SAM" id="MobiDB-lite"/>
    </source>
</evidence>
<dbReference type="GO" id="GO:0034702">
    <property type="term" value="C:monoatomic ion channel complex"/>
    <property type="evidence" value="ECO:0007669"/>
    <property type="project" value="UniProtKB-KW"/>
</dbReference>
<keyword evidence="1" id="KW-0813">Transport</keyword>
<keyword evidence="5" id="KW-1185">Reference proteome</keyword>
<evidence type="ECO:0000256" key="1">
    <source>
        <dbReference type="RuleBase" id="RU003822"/>
    </source>
</evidence>
<keyword evidence="3" id="KW-1133">Transmembrane helix</keyword>
<proteinExistence type="inferred from homology"/>
<keyword evidence="1" id="KW-0630">Potassium</keyword>
<reference evidence="4 5" key="1">
    <citation type="journal article" date="2012" name="Genome Biol.">
        <title>Genome and low-iron response of an oceanic diatom adapted to chronic iron limitation.</title>
        <authorList>
            <person name="Lommer M."/>
            <person name="Specht M."/>
            <person name="Roy A.S."/>
            <person name="Kraemer L."/>
            <person name="Andreson R."/>
            <person name="Gutowska M.A."/>
            <person name="Wolf J."/>
            <person name="Bergner S.V."/>
            <person name="Schilhabel M.B."/>
            <person name="Klostermeier U.C."/>
            <person name="Beiko R.G."/>
            <person name="Rosenstiel P."/>
            <person name="Hippler M."/>
            <person name="Laroche J."/>
        </authorList>
    </citation>
    <scope>NUCLEOTIDE SEQUENCE [LARGE SCALE GENOMIC DNA]</scope>
    <source>
        <strain evidence="4 5">CCMP1005</strain>
    </source>
</reference>
<name>K0R028_THAOC</name>
<dbReference type="GO" id="GO:0005242">
    <property type="term" value="F:inward rectifier potassium channel activity"/>
    <property type="evidence" value="ECO:0007669"/>
    <property type="project" value="InterPro"/>
</dbReference>
<accession>K0R028</accession>
<feature type="compositionally biased region" description="Polar residues" evidence="2">
    <location>
        <begin position="79"/>
        <end position="91"/>
    </location>
</feature>
<keyword evidence="1" id="KW-0633">Potassium transport</keyword>